<reference evidence="8 9" key="4">
    <citation type="journal article" date="2009" name="Appl. Environ. Microbiol.">
        <title>Comparative genome-wide transcriptional profiling of Azorhizobium caulinodans ORS571 grown under free-living and symbiotic conditions.</title>
        <authorList>
            <person name="Tsukada S."/>
            <person name="Aono T."/>
            <person name="Akiba N."/>
            <person name="Lee KB."/>
            <person name="Liu CT."/>
            <person name="Toyazaki H."/>
            <person name="Oyaizu H."/>
        </authorList>
    </citation>
    <scope>NUCLEOTIDE SEQUENCE [LARGE SCALE GENOMIC DNA]</scope>
    <source>
        <strain evidence="9">ATCC 43989 / DSM 5975 / JCM 20966 / LMG 6465 / NBRC 14845 / NCIMB 13405 / ORS 571</strain>
    </source>
</reference>
<keyword evidence="2 6" id="KW-0813">Transport</keyword>
<dbReference type="AlphaFoldDB" id="A8HQR2"/>
<keyword evidence="3 6" id="KW-0812">Transmembrane</keyword>
<feature type="transmembrane region" description="Helical" evidence="6">
    <location>
        <begin position="38"/>
        <end position="56"/>
    </location>
</feature>
<comment type="similarity">
    <text evidence="6">Belongs to the binding-protein-dependent transport system permease family.</text>
</comment>
<dbReference type="PANTHER" id="PTHR30043">
    <property type="entry name" value="PHOSPHONATES TRANSPORT SYSTEM PERMEASE PROTEIN"/>
    <property type="match status" value="1"/>
</dbReference>
<sequence>MTATSPTAPRPVLETDVAAMRARYPDAFRAHPARRLKTAAFIGIIVGIALFALWALDFSPQRIWQGLSRLGLFFSLLFPPDAHGRLPAFMKALGETLAIAFLGTLTAALVAFPVAFLAAKNVVPNIFVHFSLRRVFDVSRSVDTLIWALMWINVVGLGPFAGALAIACADFGAFGKLFSEAIEAADRKPVEGVLASGGSGLHRVRFALVPQILPVIASQILYFFESNTRSATIIGIVGAGGIGGYLTELIRTLEMSQVCVIIIMILITVAVIDFVSSRLRFAIIGRKPASA</sequence>
<dbReference type="InterPro" id="IPR000515">
    <property type="entry name" value="MetI-like"/>
</dbReference>
<keyword evidence="5 6" id="KW-0472">Membrane</keyword>
<reference evidence="8 9" key="3">
    <citation type="journal article" date="2008" name="BMC Genomics">
        <title>The genome of the versatile nitrogen fixer Azorhizobium caulinodans ORS571.</title>
        <authorList>
            <person name="Lee KB."/>
            <person name="Backer P.D."/>
            <person name="Aono T."/>
            <person name="Liu CT."/>
            <person name="Suzuki S."/>
            <person name="Suzuki T."/>
            <person name="Kaneko T."/>
            <person name="Yamada M."/>
            <person name="Tabata S."/>
            <person name="Kupfer D.M."/>
            <person name="Najar F.Z."/>
            <person name="Wiley G.B."/>
            <person name="Roe B."/>
            <person name="Binnewies T.T."/>
            <person name="Ussery D.W."/>
            <person name="D'Haeze W."/>
            <person name="Herder J.D."/>
            <person name="Gevers D."/>
            <person name="Vereecke D."/>
            <person name="Holsters M."/>
            <person name="Oyaizu H."/>
        </authorList>
    </citation>
    <scope>NUCLEOTIDE SEQUENCE [LARGE SCALE GENOMIC DNA]</scope>
    <source>
        <strain evidence="9">ATCC 43989 / DSM 5975 / JCM 20966 / LMG 6465 / NBRC 14845 / NCIMB 13405 / ORS 571</strain>
    </source>
</reference>
<dbReference type="GO" id="GO:0005886">
    <property type="term" value="C:plasma membrane"/>
    <property type="evidence" value="ECO:0007669"/>
    <property type="project" value="UniProtKB-SubCell"/>
</dbReference>
<accession>A8HQR2</accession>
<dbReference type="KEGG" id="azc:AZC_1055"/>
<dbReference type="CDD" id="cd06261">
    <property type="entry name" value="TM_PBP2"/>
    <property type="match status" value="1"/>
</dbReference>
<reference evidence="8 9" key="6">
    <citation type="journal article" date="2011" name="Appl. Environ. Microbiol.">
        <title>Involvement of the azorhizobial chromosome partition gene (parA) in the onset of bacteroid differentiation during Sesbania rostrata stem nodule development.</title>
        <authorList>
            <person name="Liu CT."/>
            <person name="Lee KB."/>
            <person name="Wang YS."/>
            <person name="Peng MH."/>
            <person name="Lee KT."/>
            <person name="Suzuki S."/>
            <person name="Suzuki T."/>
            <person name="Oyaizu H."/>
        </authorList>
    </citation>
    <scope>NUCLEOTIDE SEQUENCE [LARGE SCALE GENOMIC DNA]</scope>
    <source>
        <strain evidence="9">ATCC 43989 / DSM 5975 / JCM 20966 / LMG 6465 / NBRC 14845 / NCIMB 13405 / ORS 571</strain>
    </source>
</reference>
<feature type="transmembrane region" description="Helical" evidence="6">
    <location>
        <begin position="206"/>
        <end position="224"/>
    </location>
</feature>
<feature type="transmembrane region" description="Helical" evidence="6">
    <location>
        <begin position="258"/>
        <end position="276"/>
    </location>
</feature>
<evidence type="ECO:0000256" key="6">
    <source>
        <dbReference type="RuleBase" id="RU363032"/>
    </source>
</evidence>
<name>A8HQR2_AZOC5</name>
<dbReference type="HOGENOM" id="CLU_064254_0_2_5"/>
<reference evidence="8 9" key="5">
    <citation type="journal article" date="2010" name="Appl. Environ. Microbiol.">
        <title>phrR-like gene praR of Azorhizobium caulinodans ORS571 is essential for symbiosis with Sesbania rostrata and is involved in expression of reb genes.</title>
        <authorList>
            <person name="Akiba N."/>
            <person name="Aono T."/>
            <person name="Toyazaki H."/>
            <person name="Sato S."/>
            <person name="Oyaizu H."/>
        </authorList>
    </citation>
    <scope>NUCLEOTIDE SEQUENCE [LARGE SCALE GENOMIC DNA]</scope>
    <source>
        <strain evidence="9">ATCC 43989 / DSM 5975 / JCM 20966 / LMG 6465 / NBRC 14845 / NCIMB 13405 / ORS 571</strain>
    </source>
</reference>
<dbReference type="SUPFAM" id="SSF161098">
    <property type="entry name" value="MetI-like"/>
    <property type="match status" value="1"/>
</dbReference>
<keyword evidence="4 6" id="KW-1133">Transmembrane helix</keyword>
<keyword evidence="9" id="KW-1185">Reference proteome</keyword>
<dbReference type="NCBIfam" id="TIGR01097">
    <property type="entry name" value="PhnE"/>
    <property type="match status" value="1"/>
</dbReference>
<dbReference type="PANTHER" id="PTHR30043:SF9">
    <property type="entry name" value="PHOSPHONATES TRANSPORT SYSTEM PERMEASE PROTEIN"/>
    <property type="match status" value="1"/>
</dbReference>
<dbReference type="eggNOG" id="COG3639">
    <property type="taxonomic scope" value="Bacteria"/>
</dbReference>
<evidence type="ECO:0000313" key="8">
    <source>
        <dbReference type="EMBL" id="BAF87053.1"/>
    </source>
</evidence>
<feature type="transmembrane region" description="Helical" evidence="6">
    <location>
        <begin position="92"/>
        <end position="119"/>
    </location>
</feature>
<proteinExistence type="inferred from homology"/>
<reference evidence="8 9" key="1">
    <citation type="journal article" date="2007" name="Appl. Environ. Microbiol.">
        <title>Rhizobial factors required for stem nodule maturation and maintenance in Sesbania rostrata-Azorhizobium caulinodans ORS571 symbiosis.</title>
        <authorList>
            <person name="Suzuki S."/>
            <person name="Aono T."/>
            <person name="Lee KB."/>
            <person name="Suzuki T."/>
            <person name="Liu CT."/>
            <person name="Miwa H."/>
            <person name="Wakao S."/>
            <person name="Iki T."/>
            <person name="Oyaizu H."/>
        </authorList>
    </citation>
    <scope>NUCLEOTIDE SEQUENCE [LARGE SCALE GENOMIC DNA]</scope>
    <source>
        <strain evidence="9">ATCC 43989 / DSM 5975 / JCM 20966 / LMG 6465 / NBRC 14845 / NCIMB 13405 / ORS 571</strain>
    </source>
</reference>
<reference evidence="9" key="2">
    <citation type="submission" date="2007-04" db="EMBL/GenBank/DDBJ databases">
        <title>Complete genome sequence of the nitrogen-fixing bacterium Azorhizobium caulinodans ORS571.</title>
        <authorList>
            <person name="Lee K.B."/>
            <person name="Backer P.D."/>
            <person name="Aono T."/>
            <person name="Liu C.T."/>
            <person name="Suzuki S."/>
            <person name="Suzuki T."/>
            <person name="Kaneko T."/>
            <person name="Yamada M."/>
            <person name="Tabata S."/>
            <person name="Kupfer D.M."/>
            <person name="Najar F.Z."/>
            <person name="Wiley G.B."/>
            <person name="Roe B."/>
            <person name="Binnewies T."/>
            <person name="Ussery D."/>
            <person name="Vereecke D."/>
            <person name="Gevers D."/>
            <person name="Holsters M."/>
            <person name="Oyaizu H."/>
        </authorList>
    </citation>
    <scope>NUCLEOTIDE SEQUENCE [LARGE SCALE GENOMIC DNA]</scope>
    <source>
        <strain evidence="9">ATCC 43989 / DSM 5975 / JCM 20966 / LMG 6465 / NBRC 14845 / NCIMB 13405 / ORS 571</strain>
    </source>
</reference>
<evidence type="ECO:0000256" key="2">
    <source>
        <dbReference type="ARBA" id="ARBA00022448"/>
    </source>
</evidence>
<dbReference type="STRING" id="438753.AZC_1055"/>
<gene>
    <name evidence="8" type="ordered locus">AZC_1055</name>
</gene>
<dbReference type="InterPro" id="IPR005769">
    <property type="entry name" value="PhnE/PtxC"/>
</dbReference>
<evidence type="ECO:0000256" key="4">
    <source>
        <dbReference type="ARBA" id="ARBA00022989"/>
    </source>
</evidence>
<dbReference type="Proteomes" id="UP000000270">
    <property type="component" value="Chromosome"/>
</dbReference>
<dbReference type="InterPro" id="IPR035906">
    <property type="entry name" value="MetI-like_sf"/>
</dbReference>
<feature type="transmembrane region" description="Helical" evidence="6">
    <location>
        <begin position="145"/>
        <end position="169"/>
    </location>
</feature>
<comment type="subcellular location">
    <subcellularLocation>
        <location evidence="1 6">Cell membrane</location>
        <topology evidence="1 6">Multi-pass membrane protein</topology>
    </subcellularLocation>
</comment>
<feature type="transmembrane region" description="Helical" evidence="6">
    <location>
        <begin position="230"/>
        <end position="246"/>
    </location>
</feature>
<dbReference type="PROSITE" id="PS50928">
    <property type="entry name" value="ABC_TM1"/>
    <property type="match status" value="1"/>
</dbReference>
<evidence type="ECO:0000313" key="9">
    <source>
        <dbReference type="Proteomes" id="UP000000270"/>
    </source>
</evidence>
<dbReference type="EMBL" id="AP009384">
    <property type="protein sequence ID" value="BAF87053.1"/>
    <property type="molecule type" value="Genomic_DNA"/>
</dbReference>
<evidence type="ECO:0000256" key="3">
    <source>
        <dbReference type="ARBA" id="ARBA00022692"/>
    </source>
</evidence>
<protein>
    <submittedName>
        <fullName evidence="8">Phosphonate uptake transporter</fullName>
    </submittedName>
</protein>
<organism evidence="8 9">
    <name type="scientific">Azorhizobium caulinodans (strain ATCC 43989 / DSM 5975 / JCM 20966 / LMG 6465 / NBRC 14845 / NCIMB 13405 / ORS 571)</name>
    <dbReference type="NCBI Taxonomy" id="438753"/>
    <lineage>
        <taxon>Bacteria</taxon>
        <taxon>Pseudomonadati</taxon>
        <taxon>Pseudomonadota</taxon>
        <taxon>Alphaproteobacteria</taxon>
        <taxon>Hyphomicrobiales</taxon>
        <taxon>Xanthobacteraceae</taxon>
        <taxon>Azorhizobium</taxon>
    </lineage>
</organism>
<evidence type="ECO:0000256" key="1">
    <source>
        <dbReference type="ARBA" id="ARBA00004651"/>
    </source>
</evidence>
<evidence type="ECO:0000259" key="7">
    <source>
        <dbReference type="PROSITE" id="PS50928"/>
    </source>
</evidence>
<dbReference type="GO" id="GO:0015416">
    <property type="term" value="F:ABC-type phosphonate transporter activity"/>
    <property type="evidence" value="ECO:0007669"/>
    <property type="project" value="InterPro"/>
</dbReference>
<feature type="domain" description="ABC transmembrane type-1" evidence="7">
    <location>
        <begin position="93"/>
        <end position="276"/>
    </location>
</feature>
<evidence type="ECO:0000256" key="5">
    <source>
        <dbReference type="ARBA" id="ARBA00023136"/>
    </source>
</evidence>
<dbReference type="Pfam" id="PF00528">
    <property type="entry name" value="BPD_transp_1"/>
    <property type="match status" value="1"/>
</dbReference>
<dbReference type="Gene3D" id="1.10.3720.10">
    <property type="entry name" value="MetI-like"/>
    <property type="match status" value="1"/>
</dbReference>